<dbReference type="GO" id="GO:0000287">
    <property type="term" value="F:magnesium ion binding"/>
    <property type="evidence" value="ECO:0007669"/>
    <property type="project" value="UniProtKB-UniRule"/>
</dbReference>
<accession>A0A6L3SW31</accession>
<gene>
    <name evidence="8" type="primary">vapC</name>
    <name evidence="10" type="ORF">F6X53_17725</name>
</gene>
<keyword evidence="3 8" id="KW-0540">Nuclease</keyword>
<dbReference type="GO" id="GO:0090729">
    <property type="term" value="F:toxin activity"/>
    <property type="evidence" value="ECO:0007669"/>
    <property type="project" value="UniProtKB-KW"/>
</dbReference>
<evidence type="ECO:0000313" key="11">
    <source>
        <dbReference type="Proteomes" id="UP000474159"/>
    </source>
</evidence>
<dbReference type="Proteomes" id="UP000474159">
    <property type="component" value="Unassembled WGS sequence"/>
</dbReference>
<feature type="binding site" evidence="8">
    <location>
        <position position="5"/>
    </location>
    <ligand>
        <name>Mg(2+)</name>
        <dbReference type="ChEBI" id="CHEBI:18420"/>
    </ligand>
</feature>
<dbReference type="InterPro" id="IPR022907">
    <property type="entry name" value="VapC_family"/>
</dbReference>
<dbReference type="SUPFAM" id="SSF88723">
    <property type="entry name" value="PIN domain-like"/>
    <property type="match status" value="1"/>
</dbReference>
<keyword evidence="5 8" id="KW-0378">Hydrolase</keyword>
<reference evidence="10 11" key="1">
    <citation type="submission" date="2019-09" db="EMBL/GenBank/DDBJ databases">
        <title>YIM 48816 draft genome.</title>
        <authorList>
            <person name="Jiang L."/>
        </authorList>
    </citation>
    <scope>NUCLEOTIDE SEQUENCE [LARGE SCALE GENOMIC DNA]</scope>
    <source>
        <strain evidence="10 11">YIM 48816</strain>
    </source>
</reference>
<dbReference type="InterPro" id="IPR050556">
    <property type="entry name" value="Type_II_TA_system_RNase"/>
</dbReference>
<dbReference type="InterPro" id="IPR002716">
    <property type="entry name" value="PIN_dom"/>
</dbReference>
<dbReference type="CDD" id="cd09871">
    <property type="entry name" value="PIN_MtVapC28-VapC30-like"/>
    <property type="match status" value="1"/>
</dbReference>
<dbReference type="OrthoDB" id="32625at2"/>
<evidence type="ECO:0000313" key="10">
    <source>
        <dbReference type="EMBL" id="KAB1077815.1"/>
    </source>
</evidence>
<evidence type="ECO:0000256" key="1">
    <source>
        <dbReference type="ARBA" id="ARBA00001946"/>
    </source>
</evidence>
<dbReference type="PANTHER" id="PTHR33653:SF1">
    <property type="entry name" value="RIBONUCLEASE VAPC2"/>
    <property type="match status" value="1"/>
</dbReference>
<evidence type="ECO:0000259" key="9">
    <source>
        <dbReference type="Pfam" id="PF01850"/>
    </source>
</evidence>
<evidence type="ECO:0000256" key="6">
    <source>
        <dbReference type="ARBA" id="ARBA00022842"/>
    </source>
</evidence>
<dbReference type="EMBL" id="VZZK01000018">
    <property type="protein sequence ID" value="KAB1077815.1"/>
    <property type="molecule type" value="Genomic_DNA"/>
</dbReference>
<keyword evidence="4 8" id="KW-0479">Metal-binding</keyword>
<dbReference type="HAMAP" id="MF_00265">
    <property type="entry name" value="VapC_Nob1"/>
    <property type="match status" value="1"/>
</dbReference>
<keyword evidence="2 8" id="KW-1277">Toxin-antitoxin system</keyword>
<dbReference type="GO" id="GO:0016787">
    <property type="term" value="F:hydrolase activity"/>
    <property type="evidence" value="ECO:0007669"/>
    <property type="project" value="UniProtKB-KW"/>
</dbReference>
<sequence>MLVIDTSVFVAILFQEPDAESWSRAIRTGRQRVMAAGTYLECAIVGGRRLGGRDDLDEWLLRESIAVIPVDHALARRAADAFARYGKGRHPAGLNFGDCFAYALAASLGAPLLFKGEDFARTDVARAPV</sequence>
<comment type="cofactor">
    <cofactor evidence="1 8">
        <name>Mg(2+)</name>
        <dbReference type="ChEBI" id="CHEBI:18420"/>
    </cofactor>
</comment>
<organism evidence="10 11">
    <name type="scientific">Methylobacterium soli</name>
    <dbReference type="NCBI Taxonomy" id="553447"/>
    <lineage>
        <taxon>Bacteria</taxon>
        <taxon>Pseudomonadati</taxon>
        <taxon>Pseudomonadota</taxon>
        <taxon>Alphaproteobacteria</taxon>
        <taxon>Hyphomicrobiales</taxon>
        <taxon>Methylobacteriaceae</taxon>
        <taxon>Methylobacterium</taxon>
    </lineage>
</organism>
<dbReference type="GO" id="GO:0004540">
    <property type="term" value="F:RNA nuclease activity"/>
    <property type="evidence" value="ECO:0007669"/>
    <property type="project" value="InterPro"/>
</dbReference>
<comment type="similarity">
    <text evidence="7 8">Belongs to the PINc/VapC protein family.</text>
</comment>
<keyword evidence="11" id="KW-1185">Reference proteome</keyword>
<feature type="domain" description="PIN" evidence="9">
    <location>
        <begin position="3"/>
        <end position="123"/>
    </location>
</feature>
<dbReference type="EC" id="3.1.-.-" evidence="8"/>
<evidence type="ECO:0000256" key="5">
    <source>
        <dbReference type="ARBA" id="ARBA00022801"/>
    </source>
</evidence>
<proteinExistence type="inferred from homology"/>
<dbReference type="PANTHER" id="PTHR33653">
    <property type="entry name" value="RIBONUCLEASE VAPC2"/>
    <property type="match status" value="1"/>
</dbReference>
<dbReference type="InterPro" id="IPR029060">
    <property type="entry name" value="PIN-like_dom_sf"/>
</dbReference>
<comment type="caution">
    <text evidence="10">The sequence shown here is derived from an EMBL/GenBank/DDBJ whole genome shotgun (WGS) entry which is preliminary data.</text>
</comment>
<evidence type="ECO:0000256" key="8">
    <source>
        <dbReference type="HAMAP-Rule" id="MF_00265"/>
    </source>
</evidence>
<name>A0A6L3SW31_9HYPH</name>
<comment type="function">
    <text evidence="8">Toxic component of a toxin-antitoxin (TA) system. An RNase.</text>
</comment>
<dbReference type="Pfam" id="PF01850">
    <property type="entry name" value="PIN"/>
    <property type="match status" value="1"/>
</dbReference>
<evidence type="ECO:0000256" key="3">
    <source>
        <dbReference type="ARBA" id="ARBA00022722"/>
    </source>
</evidence>
<dbReference type="Gene3D" id="3.40.50.1010">
    <property type="entry name" value="5'-nuclease"/>
    <property type="match status" value="1"/>
</dbReference>
<protein>
    <recommendedName>
        <fullName evidence="8">Ribonuclease VapC</fullName>
        <shortName evidence="8">RNase VapC</shortName>
        <ecNumber evidence="8">3.1.-.-</ecNumber>
    </recommendedName>
    <alternativeName>
        <fullName evidence="8">Toxin VapC</fullName>
    </alternativeName>
</protein>
<keyword evidence="8" id="KW-0800">Toxin</keyword>
<evidence type="ECO:0000256" key="2">
    <source>
        <dbReference type="ARBA" id="ARBA00022649"/>
    </source>
</evidence>
<evidence type="ECO:0000256" key="7">
    <source>
        <dbReference type="ARBA" id="ARBA00038093"/>
    </source>
</evidence>
<feature type="binding site" evidence="8">
    <location>
        <position position="98"/>
    </location>
    <ligand>
        <name>Mg(2+)</name>
        <dbReference type="ChEBI" id="CHEBI:18420"/>
    </ligand>
</feature>
<dbReference type="AlphaFoldDB" id="A0A6L3SW31"/>
<keyword evidence="6 8" id="KW-0460">Magnesium</keyword>
<evidence type="ECO:0000256" key="4">
    <source>
        <dbReference type="ARBA" id="ARBA00022723"/>
    </source>
</evidence>